<dbReference type="KEGG" id="pco:PHACADRAFT_254885"/>
<keyword evidence="3" id="KW-1185">Reference proteome</keyword>
<dbReference type="Proteomes" id="UP000008370">
    <property type="component" value="Unassembled WGS sequence"/>
</dbReference>
<name>K5X346_PHACS</name>
<feature type="compositionally biased region" description="Basic and acidic residues" evidence="1">
    <location>
        <begin position="59"/>
        <end position="83"/>
    </location>
</feature>
<dbReference type="EMBL" id="JH930471">
    <property type="protein sequence ID" value="EKM57232.1"/>
    <property type="molecule type" value="Genomic_DNA"/>
</dbReference>
<dbReference type="OrthoDB" id="5327923at2759"/>
<reference evidence="2 3" key="1">
    <citation type="journal article" date="2012" name="BMC Genomics">
        <title>Comparative genomics of the white-rot fungi, Phanerochaete carnosa and P. chrysosporium, to elucidate the genetic basis of the distinct wood types they colonize.</title>
        <authorList>
            <person name="Suzuki H."/>
            <person name="MacDonald J."/>
            <person name="Syed K."/>
            <person name="Salamov A."/>
            <person name="Hori C."/>
            <person name="Aerts A."/>
            <person name="Henrissat B."/>
            <person name="Wiebenga A."/>
            <person name="vanKuyk P.A."/>
            <person name="Barry K."/>
            <person name="Lindquist E."/>
            <person name="LaButti K."/>
            <person name="Lapidus A."/>
            <person name="Lucas S."/>
            <person name="Coutinho P."/>
            <person name="Gong Y."/>
            <person name="Samejima M."/>
            <person name="Mahadevan R."/>
            <person name="Abou-Zaid M."/>
            <person name="de Vries R.P."/>
            <person name="Igarashi K."/>
            <person name="Yadav J.S."/>
            <person name="Grigoriev I.V."/>
            <person name="Master E.R."/>
        </authorList>
    </citation>
    <scope>NUCLEOTIDE SEQUENCE [LARGE SCALE GENOMIC DNA]</scope>
    <source>
        <strain evidence="2 3">HHB-10118-sp</strain>
    </source>
</reference>
<dbReference type="HOGENOM" id="CLU_2386907_0_0_1"/>
<evidence type="ECO:0000256" key="1">
    <source>
        <dbReference type="SAM" id="MobiDB-lite"/>
    </source>
</evidence>
<accession>K5X346</accession>
<organism evidence="2 3">
    <name type="scientific">Phanerochaete carnosa (strain HHB-10118-sp)</name>
    <name type="common">White-rot fungus</name>
    <name type="synonym">Peniophora carnosa</name>
    <dbReference type="NCBI Taxonomy" id="650164"/>
    <lineage>
        <taxon>Eukaryota</taxon>
        <taxon>Fungi</taxon>
        <taxon>Dikarya</taxon>
        <taxon>Basidiomycota</taxon>
        <taxon>Agaricomycotina</taxon>
        <taxon>Agaricomycetes</taxon>
        <taxon>Polyporales</taxon>
        <taxon>Phanerochaetaceae</taxon>
        <taxon>Phanerochaete</taxon>
    </lineage>
</organism>
<gene>
    <name evidence="2" type="ORF">PHACADRAFT_254885</name>
</gene>
<evidence type="ECO:0000313" key="2">
    <source>
        <dbReference type="EMBL" id="EKM57232.1"/>
    </source>
</evidence>
<sequence length="94" mass="11037">MMLRLHYSGFVQGSFFVRNIMVQPGPLTAPPELRSKKTPSFRVIDFGRGEEWNTFVGDKTDKERLEQKEREWGNKISDEDKSAQSELQIPRWNH</sequence>
<evidence type="ECO:0000313" key="3">
    <source>
        <dbReference type="Proteomes" id="UP000008370"/>
    </source>
</evidence>
<dbReference type="RefSeq" id="XP_007395051.1">
    <property type="nucleotide sequence ID" value="XM_007394989.1"/>
</dbReference>
<proteinExistence type="predicted"/>
<dbReference type="GeneID" id="18916159"/>
<protein>
    <recommendedName>
        <fullName evidence="4">Protein kinase domain-containing protein</fullName>
    </recommendedName>
</protein>
<dbReference type="AlphaFoldDB" id="K5X346"/>
<evidence type="ECO:0008006" key="4">
    <source>
        <dbReference type="Google" id="ProtNLM"/>
    </source>
</evidence>
<feature type="region of interest" description="Disordered" evidence="1">
    <location>
        <begin position="59"/>
        <end position="94"/>
    </location>
</feature>
<dbReference type="InParanoid" id="K5X346"/>